<comment type="caution">
    <text evidence="4">The sequence shown here is derived from an EMBL/GenBank/DDBJ whole genome shotgun (WGS) entry which is preliminary data.</text>
</comment>
<feature type="region of interest" description="Disordered" evidence="1">
    <location>
        <begin position="392"/>
        <end position="414"/>
    </location>
</feature>
<protein>
    <submittedName>
        <fullName evidence="4">DUF3322 and DUF2220 domain-containing protein</fullName>
    </submittedName>
</protein>
<feature type="domain" description="Wadjet protein JetD C-terminal" evidence="2">
    <location>
        <begin position="211"/>
        <end position="383"/>
    </location>
</feature>
<dbReference type="InterPro" id="IPR024537">
    <property type="entry name" value="DUF3322"/>
</dbReference>
<organism evidence="4 5">
    <name type="scientific">Saccharothrix mutabilis subsp. mutabilis</name>
    <dbReference type="NCBI Taxonomy" id="66855"/>
    <lineage>
        <taxon>Bacteria</taxon>
        <taxon>Bacillati</taxon>
        <taxon>Actinomycetota</taxon>
        <taxon>Actinomycetes</taxon>
        <taxon>Pseudonocardiales</taxon>
        <taxon>Pseudonocardiaceae</taxon>
        <taxon>Saccharothrix</taxon>
    </lineage>
</organism>
<accession>A0ABN0UDS2</accession>
<dbReference type="Pfam" id="PF11795">
    <property type="entry name" value="DUF3322"/>
    <property type="match status" value="1"/>
</dbReference>
<evidence type="ECO:0000313" key="4">
    <source>
        <dbReference type="EMBL" id="GAA0247243.1"/>
    </source>
</evidence>
<feature type="compositionally biased region" description="Basic and acidic residues" evidence="1">
    <location>
        <begin position="392"/>
        <end position="402"/>
    </location>
</feature>
<dbReference type="Proteomes" id="UP001500416">
    <property type="component" value="Unassembled WGS sequence"/>
</dbReference>
<proteinExistence type="predicted"/>
<dbReference type="PIRSF" id="PIRSF028408">
    <property type="entry name" value="UCP028408"/>
    <property type="match status" value="1"/>
</dbReference>
<reference evidence="4 5" key="1">
    <citation type="journal article" date="2019" name="Int. J. Syst. Evol. Microbiol.">
        <title>The Global Catalogue of Microorganisms (GCM) 10K type strain sequencing project: providing services to taxonomists for standard genome sequencing and annotation.</title>
        <authorList>
            <consortium name="The Broad Institute Genomics Platform"/>
            <consortium name="The Broad Institute Genome Sequencing Center for Infectious Disease"/>
            <person name="Wu L."/>
            <person name="Ma J."/>
        </authorList>
    </citation>
    <scope>NUCLEOTIDE SEQUENCE [LARGE SCALE GENOMIC DNA]</scope>
    <source>
        <strain evidence="4 5">JCM 3380</strain>
    </source>
</reference>
<evidence type="ECO:0000259" key="2">
    <source>
        <dbReference type="Pfam" id="PF09983"/>
    </source>
</evidence>
<evidence type="ECO:0000313" key="5">
    <source>
        <dbReference type="Proteomes" id="UP001500416"/>
    </source>
</evidence>
<feature type="domain" description="DUF3322" evidence="3">
    <location>
        <begin position="7"/>
        <end position="189"/>
    </location>
</feature>
<name>A0ABN0UDS2_9PSEU</name>
<gene>
    <name evidence="4" type="ORF">GCM10010492_53600</name>
</gene>
<dbReference type="Pfam" id="PF09983">
    <property type="entry name" value="JetD_C"/>
    <property type="match status" value="1"/>
</dbReference>
<dbReference type="InterPro" id="IPR014544">
    <property type="entry name" value="UCP028408"/>
</dbReference>
<dbReference type="RefSeq" id="WP_343936672.1">
    <property type="nucleotide sequence ID" value="NZ_BAAABU010000015.1"/>
</dbReference>
<dbReference type="InterPro" id="IPR024534">
    <property type="entry name" value="JetD_C"/>
</dbReference>
<sequence length="414" mass="46827">MNWTTKADVLTKLRKRWTSGEFLTAFAGDRGWEPLHIPLRAPQARDIGANFAAVREWVRAWRAEGDSPLRVEFGPVGGRLIGVNELPRRVWIDDYPSLWAVLGVTAEVDRFMRHVEHTRAVAPRLVDWVISHPHTVLAFTDETWRAVVDTVLWIDALADRAVYVRQVDVPGVDTKFIEANRSVIAALLDLQLDESRVDRRYPAAKFAARYGFLRKPRYVRYRWLTPARTTSGFSELTVRADELLPLAVSRVFVVENEITYLAFPEVEDAIAIFGGGYAVTSLDEVTWLRGLPLVYWGDLDTHGFAILDALRRRFPNAESMLMDRATLLDHESHWAREDKPVNSVLPALTPAEAALYRDLVEGTFGESVRLEQERIRYSAISAALGALGSGHADRSHQVHDVDPQPLGELGDFRR</sequence>
<evidence type="ECO:0000256" key="1">
    <source>
        <dbReference type="SAM" id="MobiDB-lite"/>
    </source>
</evidence>
<keyword evidence="5" id="KW-1185">Reference proteome</keyword>
<evidence type="ECO:0000259" key="3">
    <source>
        <dbReference type="Pfam" id="PF11795"/>
    </source>
</evidence>
<dbReference type="EMBL" id="BAAABU010000015">
    <property type="protein sequence ID" value="GAA0247243.1"/>
    <property type="molecule type" value="Genomic_DNA"/>
</dbReference>